<keyword evidence="2" id="KW-1185">Reference proteome</keyword>
<dbReference type="EMBL" id="JAROKS010000004">
    <property type="protein sequence ID" value="KAK1804266.1"/>
    <property type="molecule type" value="Genomic_DNA"/>
</dbReference>
<protein>
    <submittedName>
        <fullName evidence="1">Uncharacterized protein</fullName>
    </submittedName>
</protein>
<gene>
    <name evidence="1" type="ORF">P4O66_020304</name>
</gene>
<sequence>MEQKATQKVWASIGSGDSVCVAVLQATQPSPWRQRLGVLCVTAVDGHWQDSLAVDTNADAPASRAGKEYTFKALVEWQRSNVDTPQDLALKSRQARVRLHADSRHPTQLSAGWDCSPHLGDMSRDVREL</sequence>
<accession>A0AAD8ZT97</accession>
<evidence type="ECO:0000313" key="2">
    <source>
        <dbReference type="Proteomes" id="UP001239994"/>
    </source>
</evidence>
<reference evidence="1" key="1">
    <citation type="submission" date="2023-03" db="EMBL/GenBank/DDBJ databases">
        <title>Electrophorus voltai genome.</title>
        <authorList>
            <person name="Bian C."/>
        </authorList>
    </citation>
    <scope>NUCLEOTIDE SEQUENCE</scope>
    <source>
        <strain evidence="1">CB-2022</strain>
        <tissue evidence="1">Muscle</tissue>
    </source>
</reference>
<feature type="non-terminal residue" evidence="1">
    <location>
        <position position="1"/>
    </location>
</feature>
<name>A0AAD8ZT97_9TELE</name>
<evidence type="ECO:0000313" key="1">
    <source>
        <dbReference type="EMBL" id="KAK1804266.1"/>
    </source>
</evidence>
<comment type="caution">
    <text evidence="1">The sequence shown here is derived from an EMBL/GenBank/DDBJ whole genome shotgun (WGS) entry which is preliminary data.</text>
</comment>
<proteinExistence type="predicted"/>
<dbReference type="AlphaFoldDB" id="A0AAD8ZT97"/>
<dbReference type="Proteomes" id="UP001239994">
    <property type="component" value="Unassembled WGS sequence"/>
</dbReference>
<organism evidence="1 2">
    <name type="scientific">Electrophorus voltai</name>
    <dbReference type="NCBI Taxonomy" id="2609070"/>
    <lineage>
        <taxon>Eukaryota</taxon>
        <taxon>Metazoa</taxon>
        <taxon>Chordata</taxon>
        <taxon>Craniata</taxon>
        <taxon>Vertebrata</taxon>
        <taxon>Euteleostomi</taxon>
        <taxon>Actinopterygii</taxon>
        <taxon>Neopterygii</taxon>
        <taxon>Teleostei</taxon>
        <taxon>Ostariophysi</taxon>
        <taxon>Gymnotiformes</taxon>
        <taxon>Gymnotoidei</taxon>
        <taxon>Gymnotidae</taxon>
        <taxon>Electrophorus</taxon>
    </lineage>
</organism>